<accession>A0ABP8MPZ9</accession>
<comment type="caution">
    <text evidence="5">The sequence shown here is derived from an EMBL/GenBank/DDBJ whole genome shotgun (WGS) entry which is preliminary data.</text>
</comment>
<dbReference type="Pfam" id="PF00171">
    <property type="entry name" value="Aldedh"/>
    <property type="match status" value="1"/>
</dbReference>
<dbReference type="Proteomes" id="UP001501410">
    <property type="component" value="Unassembled WGS sequence"/>
</dbReference>
<gene>
    <name evidence="5" type="ORF">GCM10023092_11350</name>
</gene>
<evidence type="ECO:0000256" key="2">
    <source>
        <dbReference type="ARBA" id="ARBA00022857"/>
    </source>
</evidence>
<protein>
    <submittedName>
        <fullName evidence="5">NAD-dependent succinate-semialdehyde dehydrogenase</fullName>
    </submittedName>
</protein>
<sequence>MEPQILSSYNPATGLEIKQYKSLTAEQVGKNLKKAHKAYTQWRSSAMKERTALLRSVAKSIRKHSDAAALLATREMGKPIAQSRAELEKCAKTFEYYATEGPRMLQDELIFSEGKRKGYVSFQPIGVVLAVMPWNFPYWQVFRAMAPVLMSGNAMVLKHASNVSGCAMMIEKIMKDAGVPAHLYQTLLIASSAVASVIAAPEVAAVTFTGSTAAGRKVASVAADNLKKQVLELGGSDAYLILEDADVAEAARMCLEARMINTGQSCVAAKRFIAVKSVRKSFEAALSELIKQVTYGNPEDPAQQIGPMARPDLRKELHSQVTDSIAAGARLLHGGFIPEGPGAYYPPTLLTNVKPGMPAYSEELFGPVAVIIEAKDEADAIRIANSSEYGLGGAVFSRNRKRAEKIARELLDAGSCFVNEAVHSDPRLPFGGVKHSGYGRELSSFALREFVNIKTVVLG</sequence>
<dbReference type="InterPro" id="IPR047110">
    <property type="entry name" value="GABD/Sad-like"/>
</dbReference>
<dbReference type="RefSeq" id="WP_344823751.1">
    <property type="nucleotide sequence ID" value="NZ_BAABEZ010000014.1"/>
</dbReference>
<name>A0ABP8MPZ9_9BACT</name>
<evidence type="ECO:0000256" key="1">
    <source>
        <dbReference type="ARBA" id="ARBA00009986"/>
    </source>
</evidence>
<dbReference type="InterPro" id="IPR015590">
    <property type="entry name" value="Aldehyde_DH_dom"/>
</dbReference>
<dbReference type="CDD" id="cd07100">
    <property type="entry name" value="ALDH_SSADH1_GabD1"/>
    <property type="match status" value="1"/>
</dbReference>
<dbReference type="EMBL" id="BAABEZ010000014">
    <property type="protein sequence ID" value="GAA4452405.1"/>
    <property type="molecule type" value="Genomic_DNA"/>
</dbReference>
<evidence type="ECO:0000313" key="5">
    <source>
        <dbReference type="EMBL" id="GAA4452405.1"/>
    </source>
</evidence>
<dbReference type="PANTHER" id="PTHR43217:SF1">
    <property type="entry name" value="SUCCINATE SEMIALDEHYDE DEHYDROGENASE [NAD(P)+] SAD"/>
    <property type="match status" value="1"/>
</dbReference>
<dbReference type="Gene3D" id="3.40.309.10">
    <property type="entry name" value="Aldehyde Dehydrogenase, Chain A, domain 2"/>
    <property type="match status" value="1"/>
</dbReference>
<keyword evidence="3" id="KW-0560">Oxidoreductase</keyword>
<keyword evidence="2" id="KW-0521">NADP</keyword>
<dbReference type="InterPro" id="IPR044148">
    <property type="entry name" value="ALDH_GabD1-like"/>
</dbReference>
<dbReference type="PANTHER" id="PTHR43217">
    <property type="entry name" value="SUCCINATE SEMIALDEHYDE DEHYDROGENASE [NAD(P)+] SAD"/>
    <property type="match status" value="1"/>
</dbReference>
<keyword evidence="6" id="KW-1185">Reference proteome</keyword>
<evidence type="ECO:0000259" key="4">
    <source>
        <dbReference type="Pfam" id="PF00171"/>
    </source>
</evidence>
<dbReference type="Gene3D" id="3.40.605.10">
    <property type="entry name" value="Aldehyde Dehydrogenase, Chain A, domain 1"/>
    <property type="match status" value="1"/>
</dbReference>
<proteinExistence type="inferred from homology"/>
<dbReference type="InterPro" id="IPR016163">
    <property type="entry name" value="Ald_DH_C"/>
</dbReference>
<dbReference type="InterPro" id="IPR016161">
    <property type="entry name" value="Ald_DH/histidinol_DH"/>
</dbReference>
<comment type="similarity">
    <text evidence="1">Belongs to the aldehyde dehydrogenase family.</text>
</comment>
<dbReference type="SUPFAM" id="SSF53720">
    <property type="entry name" value="ALDH-like"/>
    <property type="match status" value="1"/>
</dbReference>
<evidence type="ECO:0000256" key="3">
    <source>
        <dbReference type="ARBA" id="ARBA00023002"/>
    </source>
</evidence>
<organism evidence="5 6">
    <name type="scientific">Rurimicrobium arvi</name>
    <dbReference type="NCBI Taxonomy" id="2049916"/>
    <lineage>
        <taxon>Bacteria</taxon>
        <taxon>Pseudomonadati</taxon>
        <taxon>Bacteroidota</taxon>
        <taxon>Chitinophagia</taxon>
        <taxon>Chitinophagales</taxon>
        <taxon>Chitinophagaceae</taxon>
        <taxon>Rurimicrobium</taxon>
    </lineage>
</organism>
<evidence type="ECO:0000313" key="6">
    <source>
        <dbReference type="Proteomes" id="UP001501410"/>
    </source>
</evidence>
<dbReference type="InterPro" id="IPR016162">
    <property type="entry name" value="Ald_DH_N"/>
</dbReference>
<feature type="domain" description="Aldehyde dehydrogenase" evidence="4">
    <location>
        <begin position="6"/>
        <end position="456"/>
    </location>
</feature>
<reference evidence="6" key="1">
    <citation type="journal article" date="2019" name="Int. J. Syst. Evol. Microbiol.">
        <title>The Global Catalogue of Microorganisms (GCM) 10K type strain sequencing project: providing services to taxonomists for standard genome sequencing and annotation.</title>
        <authorList>
            <consortium name="The Broad Institute Genomics Platform"/>
            <consortium name="The Broad Institute Genome Sequencing Center for Infectious Disease"/>
            <person name="Wu L."/>
            <person name="Ma J."/>
        </authorList>
    </citation>
    <scope>NUCLEOTIDE SEQUENCE [LARGE SCALE GENOMIC DNA]</scope>
    <source>
        <strain evidence="6">JCM 31921</strain>
    </source>
</reference>